<dbReference type="InterPro" id="IPR004839">
    <property type="entry name" value="Aminotransferase_I/II_large"/>
</dbReference>
<comment type="catalytic activity">
    <reaction evidence="7">
        <text>L-serine + hexadecanoyl-CoA + H(+) = 3-oxosphinganine + CO2 + CoA</text>
        <dbReference type="Rhea" id="RHEA:14761"/>
        <dbReference type="ChEBI" id="CHEBI:15378"/>
        <dbReference type="ChEBI" id="CHEBI:16526"/>
        <dbReference type="ChEBI" id="CHEBI:33384"/>
        <dbReference type="ChEBI" id="CHEBI:57287"/>
        <dbReference type="ChEBI" id="CHEBI:57379"/>
        <dbReference type="ChEBI" id="CHEBI:58299"/>
        <dbReference type="EC" id="2.3.1.50"/>
    </reaction>
</comment>
<dbReference type="GO" id="GO:0017059">
    <property type="term" value="C:serine palmitoyltransferase complex"/>
    <property type="evidence" value="ECO:0007669"/>
    <property type="project" value="TreeGrafter"/>
</dbReference>
<evidence type="ECO:0000256" key="6">
    <source>
        <dbReference type="ARBA" id="ARBA00023315"/>
    </source>
</evidence>
<comment type="caution">
    <text evidence="11">The sequence shown here is derived from an EMBL/GenBank/DDBJ whole genome shotgun (WGS) entry which is preliminary data.</text>
</comment>
<dbReference type="GO" id="GO:0046513">
    <property type="term" value="P:ceramide biosynthetic process"/>
    <property type="evidence" value="ECO:0007669"/>
    <property type="project" value="TreeGrafter"/>
</dbReference>
<dbReference type="GO" id="GO:0046512">
    <property type="term" value="P:sphingosine biosynthetic process"/>
    <property type="evidence" value="ECO:0007669"/>
    <property type="project" value="TreeGrafter"/>
</dbReference>
<dbReference type="SUPFAM" id="SSF53383">
    <property type="entry name" value="PLP-dependent transferases"/>
    <property type="match status" value="1"/>
</dbReference>
<evidence type="ECO:0000256" key="4">
    <source>
        <dbReference type="ARBA" id="ARBA00022679"/>
    </source>
</evidence>
<dbReference type="Gene3D" id="3.90.1150.10">
    <property type="entry name" value="Aspartate Aminotransferase, domain 1"/>
    <property type="match status" value="1"/>
</dbReference>
<keyword evidence="4" id="KW-0808">Transferase</keyword>
<dbReference type="InterPro" id="IPR001917">
    <property type="entry name" value="Aminotrans_II_pyridoxalP_BS"/>
</dbReference>
<gene>
    <name evidence="11" type="ORF">CJOHNSTONI_LOCUS8449</name>
</gene>
<dbReference type="InterPro" id="IPR015421">
    <property type="entry name" value="PyrdxlP-dep_Trfase_major"/>
</dbReference>
<evidence type="ECO:0000313" key="12">
    <source>
        <dbReference type="Proteomes" id="UP000746747"/>
    </source>
</evidence>
<reference evidence="11" key="1">
    <citation type="submission" date="2021-09" db="EMBL/GenBank/DDBJ databases">
        <authorList>
            <consortium name="Pathogen Informatics"/>
        </authorList>
    </citation>
    <scope>NUCLEOTIDE SEQUENCE</scope>
</reference>
<keyword evidence="9" id="KW-0812">Transmembrane</keyword>
<dbReference type="PANTHER" id="PTHR13693">
    <property type="entry name" value="CLASS II AMINOTRANSFERASE/8-AMINO-7-OXONONANOATE SYNTHASE"/>
    <property type="match status" value="1"/>
</dbReference>
<feature type="transmembrane region" description="Helical" evidence="9">
    <location>
        <begin position="115"/>
        <end position="135"/>
    </location>
</feature>
<dbReference type="GO" id="GO:0030170">
    <property type="term" value="F:pyridoxal phosphate binding"/>
    <property type="evidence" value="ECO:0007669"/>
    <property type="project" value="InterPro"/>
</dbReference>
<dbReference type="EMBL" id="CAKAEH010001703">
    <property type="protein sequence ID" value="CAG9538775.1"/>
    <property type="molecule type" value="Genomic_DNA"/>
</dbReference>
<name>A0A8J2Q6E9_9BILA</name>
<dbReference type="AlphaFoldDB" id="A0A8J2Q6E9"/>
<dbReference type="GO" id="GO:0004758">
    <property type="term" value="F:serine C-palmitoyltransferase activity"/>
    <property type="evidence" value="ECO:0007669"/>
    <property type="project" value="UniProtKB-EC"/>
</dbReference>
<comment type="similarity">
    <text evidence="2 8">Belongs to the class-II pyridoxal-phosphate-dependent aminotransferase family.</text>
</comment>
<feature type="domain" description="Aminotransferase class I/classII large" evidence="10">
    <location>
        <begin position="216"/>
        <end position="575"/>
    </location>
</feature>
<dbReference type="Proteomes" id="UP000746747">
    <property type="component" value="Unassembled WGS sequence"/>
</dbReference>
<dbReference type="EC" id="2.3.1.50" evidence="3"/>
<evidence type="ECO:0000256" key="8">
    <source>
        <dbReference type="RuleBase" id="RU003693"/>
    </source>
</evidence>
<dbReference type="PANTHER" id="PTHR13693:SF3">
    <property type="entry name" value="LD36009P"/>
    <property type="match status" value="1"/>
</dbReference>
<evidence type="ECO:0000256" key="9">
    <source>
        <dbReference type="SAM" id="Phobius"/>
    </source>
</evidence>
<dbReference type="InterPro" id="IPR015422">
    <property type="entry name" value="PyrdxlP-dep_Trfase_small"/>
</dbReference>
<evidence type="ECO:0000256" key="7">
    <source>
        <dbReference type="ARBA" id="ARBA00048528"/>
    </source>
</evidence>
<keyword evidence="12" id="KW-1185">Reference proteome</keyword>
<accession>A0A8J2Q6E9</accession>
<evidence type="ECO:0000256" key="1">
    <source>
        <dbReference type="ARBA" id="ARBA00001933"/>
    </source>
</evidence>
<evidence type="ECO:0000256" key="3">
    <source>
        <dbReference type="ARBA" id="ARBA00013220"/>
    </source>
</evidence>
<comment type="cofactor">
    <cofactor evidence="1 8">
        <name>pyridoxal 5'-phosphate</name>
        <dbReference type="ChEBI" id="CHEBI:597326"/>
    </cofactor>
</comment>
<evidence type="ECO:0000256" key="5">
    <source>
        <dbReference type="ARBA" id="ARBA00022898"/>
    </source>
</evidence>
<evidence type="ECO:0000259" key="10">
    <source>
        <dbReference type="Pfam" id="PF00155"/>
    </source>
</evidence>
<dbReference type="InterPro" id="IPR015424">
    <property type="entry name" value="PyrdxlP-dep_Trfase"/>
</dbReference>
<keyword evidence="9" id="KW-1133">Transmembrane helix</keyword>
<dbReference type="InterPro" id="IPR050087">
    <property type="entry name" value="AON_synthase_class-II"/>
</dbReference>
<dbReference type="Pfam" id="PF00155">
    <property type="entry name" value="Aminotran_1_2"/>
    <property type="match status" value="1"/>
</dbReference>
<dbReference type="PROSITE" id="PS00599">
    <property type="entry name" value="AA_TRANSFER_CLASS_2"/>
    <property type="match status" value="1"/>
</dbReference>
<dbReference type="Gene3D" id="3.40.640.10">
    <property type="entry name" value="Type I PLP-dependent aspartate aminotransferase-like (Major domain)"/>
    <property type="match status" value="1"/>
</dbReference>
<dbReference type="GO" id="GO:0016020">
    <property type="term" value="C:membrane"/>
    <property type="evidence" value="ECO:0007669"/>
    <property type="project" value="GOC"/>
</dbReference>
<sequence length="600" mass="67134">MDETVALDSLPINGQECSNLSESLQKIPYDVCPLALQSSNLAPQSSNTNIFMKSSSEKCHQTLNDIVECSSNINGCVEESNCSVLAGAPQQNGFIKTKFEERFERYSRNEFEQKNFLTSVSVYFCWTILMIFAFFRELLRKHGIEKNFAAVERPEQKDFVPLFSEFEAIYERNCYMRVRDVFERPISSVPGATVKLLDRSSDDYNWTYKYAGTETEVINVGSYNYMGFAETGGSCEKEVAAVIDEQGLSTCCSIQQLGFSKAQRDLEKLVAEFIGVDDAICFSMGFATNSLNTPCLADENSIIISDQFNHASLILGSRMSGATVRIFKHGDMANLEEIIRNAIVYGNPKTKKPFTKILIIVEGIYSMEGSICNLPAIIALKKKYGAYIYLDEAHSIGAMGPRGRGIVDYWGCDPHDVDILMGTFTKSFSAAGGYIAGSKRIINYIRTNSAATIYALPMSPPIAQQITSSMKIMMGLDGSNDGEMRRQRLRHNTRYFRKHLKRMGCIVCGSDDSPIVPIMLYYPTKCGFWGREMLNRHVGVVVVSFPATHMTESRVRICLSAAHSKEMLNYVLDAIKEVAEASNTLSFQIKQKYANLAIDW</sequence>
<evidence type="ECO:0000313" key="11">
    <source>
        <dbReference type="EMBL" id="CAG9538775.1"/>
    </source>
</evidence>
<protein>
    <recommendedName>
        <fullName evidence="3">serine C-palmitoyltransferase</fullName>
        <ecNumber evidence="3">2.3.1.50</ecNumber>
    </recommendedName>
</protein>
<organism evidence="11 12">
    <name type="scientific">Cercopithifilaria johnstoni</name>
    <dbReference type="NCBI Taxonomy" id="2874296"/>
    <lineage>
        <taxon>Eukaryota</taxon>
        <taxon>Metazoa</taxon>
        <taxon>Ecdysozoa</taxon>
        <taxon>Nematoda</taxon>
        <taxon>Chromadorea</taxon>
        <taxon>Rhabditida</taxon>
        <taxon>Spirurina</taxon>
        <taxon>Spiruromorpha</taxon>
        <taxon>Filarioidea</taxon>
        <taxon>Onchocercidae</taxon>
        <taxon>Cercopithifilaria</taxon>
    </lineage>
</organism>
<dbReference type="OrthoDB" id="65434at2759"/>
<keyword evidence="9" id="KW-0472">Membrane</keyword>
<dbReference type="CDD" id="cd06454">
    <property type="entry name" value="KBL_like"/>
    <property type="match status" value="1"/>
</dbReference>
<proteinExistence type="inferred from homology"/>
<keyword evidence="5 8" id="KW-0663">Pyridoxal phosphate</keyword>
<evidence type="ECO:0000256" key="2">
    <source>
        <dbReference type="ARBA" id="ARBA00008392"/>
    </source>
</evidence>
<keyword evidence="6" id="KW-0012">Acyltransferase</keyword>